<evidence type="ECO:0000313" key="1">
    <source>
        <dbReference type="EMBL" id="AOM82071.1"/>
    </source>
</evidence>
<dbReference type="RefSeq" id="WP_069364191.1">
    <property type="nucleotide sequence ID" value="NZ_CP012502.1"/>
</dbReference>
<name>A0A1D7QSW7_9BACI</name>
<dbReference type="KEGG" id="bbev:BBEV_0699"/>
<evidence type="ECO:0000313" key="2">
    <source>
        <dbReference type="Proteomes" id="UP000094463"/>
    </source>
</evidence>
<keyword evidence="2" id="KW-1185">Reference proteome</keyword>
<reference evidence="1 2" key="1">
    <citation type="submission" date="2015-08" db="EMBL/GenBank/DDBJ databases">
        <title>The complete genome sequence of Bacillus beveridgei MLTeJB.</title>
        <authorList>
            <person name="Hanson T.E."/>
            <person name="Mesa C."/>
            <person name="Basesman S.M."/>
            <person name="Oremland R.S."/>
        </authorList>
    </citation>
    <scope>NUCLEOTIDE SEQUENCE [LARGE SCALE GENOMIC DNA]</scope>
    <source>
        <strain evidence="1 2">MLTeJB</strain>
    </source>
</reference>
<dbReference type="Proteomes" id="UP000094463">
    <property type="component" value="Chromosome"/>
</dbReference>
<proteinExistence type="predicted"/>
<dbReference type="EMBL" id="CP012502">
    <property type="protein sequence ID" value="AOM82071.1"/>
    <property type="molecule type" value="Genomic_DNA"/>
</dbReference>
<dbReference type="AlphaFoldDB" id="A0A1D7QSW7"/>
<sequence length="288" mass="33291">MGNSSDGSEQFPGFRLNDEILDAVKSFHRLNNMIGEKALAYEHFINSLDTTKIARAVEAFNTIAQVHFDFIKKIDKIYENIEPLIIEFVAVSSRFEEFTRTNFEKVDWDKLNEIANDLVLLEESEYPTTDVQEVESTFDSALVSAGIFTDEIRDHTQFNKLLNYLKTLPKKSRSFRIVGGVLIWFVSNFVYDYLGASILTDDHTTITREITNYQQIATDFSDVKNISNNSSVIYFADDESSEVLHELSKQDMVIVLERNEKWSKILYLDVDNLIEGWIKSRYLDDDEI</sequence>
<accession>A0A1D7QSW7</accession>
<evidence type="ECO:0008006" key="3">
    <source>
        <dbReference type="Google" id="ProtNLM"/>
    </source>
</evidence>
<organism evidence="1 2">
    <name type="scientific">Salisediminibacterium beveridgei</name>
    <dbReference type="NCBI Taxonomy" id="632773"/>
    <lineage>
        <taxon>Bacteria</taxon>
        <taxon>Bacillati</taxon>
        <taxon>Bacillota</taxon>
        <taxon>Bacilli</taxon>
        <taxon>Bacillales</taxon>
        <taxon>Bacillaceae</taxon>
        <taxon>Salisediminibacterium</taxon>
    </lineage>
</organism>
<dbReference type="STRING" id="632773.BBEV_0699"/>
<gene>
    <name evidence="1" type="ORF">BBEV_0699</name>
</gene>
<protein>
    <recommendedName>
        <fullName evidence="3">SH3 domain-containing protein</fullName>
    </recommendedName>
</protein>
<dbReference type="Gene3D" id="2.30.30.40">
    <property type="entry name" value="SH3 Domains"/>
    <property type="match status" value="1"/>
</dbReference>
<dbReference type="OrthoDB" id="9052098at2"/>